<sequence length="237" mass="25976">MACASAGLLASAFVARAQPTLRLARLENVPDQAIGAEILVAVYHRAGIGVSFVDLPAKRSLLESSEGRVDGEVQRILAVQDQYPTLIAAHPSFNFIEPTAFVTDAEVHVDGWGSISGHSIGIVRGVGSSERGTAGMDRVEAVATMEQLMQSLAARRFEVAVNDRFSGLLVARRLKLDHAVRPLSPPLERIPLHHFVHERHRELLPKIEKAIRDMQSSGELEKVRQQAMARLLKDAER</sequence>
<dbReference type="SUPFAM" id="SSF53850">
    <property type="entry name" value="Periplasmic binding protein-like II"/>
    <property type="match status" value="1"/>
</dbReference>
<dbReference type="Proteomes" id="UP000267464">
    <property type="component" value="Unassembled WGS sequence"/>
</dbReference>
<evidence type="ECO:0000313" key="2">
    <source>
        <dbReference type="Proteomes" id="UP000267464"/>
    </source>
</evidence>
<reference evidence="1 2" key="1">
    <citation type="submission" date="2018-08" db="EMBL/GenBank/DDBJ databases">
        <authorList>
            <person name="Khan S.A."/>
            <person name="Jeon C.O."/>
            <person name="Chun B.H."/>
            <person name="Jeong S.E."/>
        </authorList>
    </citation>
    <scope>NUCLEOTIDE SEQUENCE [LARGE SCALE GENOMIC DNA]</scope>
    <source>
        <strain evidence="1 2">S-16</strain>
    </source>
</reference>
<reference evidence="1 2" key="2">
    <citation type="submission" date="2018-12" db="EMBL/GenBank/DDBJ databases">
        <title>Rhizobacter gummiphilus sp. nov., a rubber-degrading bacterium isolated from the soil of a botanical garden in Japan.</title>
        <authorList>
            <person name="Shunsuke S.S."/>
        </authorList>
    </citation>
    <scope>NUCLEOTIDE SEQUENCE [LARGE SCALE GENOMIC DNA]</scope>
    <source>
        <strain evidence="1 2">S-16</strain>
    </source>
</reference>
<protein>
    <submittedName>
        <fullName evidence="1">ABC transporter substrate-binding protein</fullName>
    </submittedName>
</protein>
<name>A0A3N7HRH7_9BURK</name>
<organism evidence="1 2">
    <name type="scientific">Piscinibacter terrae</name>
    <dbReference type="NCBI Taxonomy" id="2496871"/>
    <lineage>
        <taxon>Bacteria</taxon>
        <taxon>Pseudomonadati</taxon>
        <taxon>Pseudomonadota</taxon>
        <taxon>Betaproteobacteria</taxon>
        <taxon>Burkholderiales</taxon>
        <taxon>Sphaerotilaceae</taxon>
        <taxon>Piscinibacter</taxon>
    </lineage>
</organism>
<gene>
    <name evidence="1" type="ORF">DZC73_08385</name>
</gene>
<dbReference type="EMBL" id="QUSW01000002">
    <property type="protein sequence ID" value="RQP24878.1"/>
    <property type="molecule type" value="Genomic_DNA"/>
</dbReference>
<dbReference type="AlphaFoldDB" id="A0A3N7HRH7"/>
<evidence type="ECO:0000313" key="1">
    <source>
        <dbReference type="EMBL" id="RQP24878.1"/>
    </source>
</evidence>
<dbReference type="Gene3D" id="3.40.190.10">
    <property type="entry name" value="Periplasmic binding protein-like II"/>
    <property type="match status" value="2"/>
</dbReference>
<comment type="caution">
    <text evidence="1">The sequence shown here is derived from an EMBL/GenBank/DDBJ whole genome shotgun (WGS) entry which is preliminary data.</text>
</comment>
<dbReference type="OrthoDB" id="368476at2"/>
<proteinExistence type="predicted"/>
<accession>A0A3N7HRH7</accession>
<keyword evidence="2" id="KW-1185">Reference proteome</keyword>